<keyword evidence="5" id="KW-0946">Virion</keyword>
<evidence type="ECO:0000313" key="9">
    <source>
        <dbReference type="EMBL" id="XCD08047.1"/>
    </source>
</evidence>
<sequence length="509" mass="56196">MALNSRVLRNAKLNKFNLSHTHTTSADMGYLFPVDCLEVLPGDWFRIRNEYLVRFMATLAPVMHIFNVSLHWWFVPTRLPWKNWQDFITGGEDGENASVPPTITAPSGGFAVGSLANRLGAPAGVAGIKVSALPFRCYALIYNEWYRNEWLQEKLPISLEDGNDTTTNTEIQKRLWNRDYFTDALPSPQKGPAVSIPLGGTAPVLSDGVLQITTPSTNVSGNLGVFAQGNYLFANKTGGSGTIFGADVTYNGGLKADLSQASAVTINQLRYASSVMQFQEANGLFGNRYSEFIPAQYGVYCPDASLQRPQYVGGMTSPMVISEVLQTSATDSTSPQGNMAGHGVSAGVSDEIRFRATEFGYLMCLMSIMPKTSYYQGIPRWMSRETRFDYAIPLFAHIGEQGIKNKELYADGTDVDDEVFGYAPRYEEYRRIPNMVSGQLTSTLSFWTAARKFANRPTLNSEFVECTPTTAIFAVEDQPNDDHLVIQVAHHIKALRPLPAQGQPGMHII</sequence>
<dbReference type="InterPro" id="IPR016184">
    <property type="entry name" value="Capsid/spike_ssDNA_virus"/>
</dbReference>
<dbReference type="EMBL" id="PP511594">
    <property type="protein sequence ID" value="XCD05684.1"/>
    <property type="molecule type" value="Genomic_DNA"/>
</dbReference>
<reference evidence="8" key="1">
    <citation type="submission" date="2024-03" db="EMBL/GenBank/DDBJ databases">
        <title>Diverse circular DNA viruses in blood, oral, and fecal samples of captive lemurs.</title>
        <authorList>
            <person name="Paietta E.N."/>
            <person name="Kraberger S."/>
            <person name="Lund M.C."/>
            <person name="Custer J.M."/>
            <person name="Vargas K.M."/>
            <person name="Ehmke E.E."/>
            <person name="Yoder A.D."/>
            <person name="Varsani A."/>
        </authorList>
    </citation>
    <scope>NUCLEOTIDE SEQUENCE</scope>
    <source>
        <strain evidence="7">Duke_21_115</strain>
        <strain evidence="8">Duke_24FS_137</strain>
        <strain evidence="9">Duke_28FS_129</strain>
    </source>
</reference>
<evidence type="ECO:0000256" key="4">
    <source>
        <dbReference type="ARBA" id="ARBA00022561"/>
    </source>
</evidence>
<proteinExistence type="inferred from homology"/>
<keyword evidence="4" id="KW-0167">Capsid protein</keyword>
<dbReference type="InterPro" id="IPR037002">
    <property type="entry name" value="Microviridae_protein_F_sf"/>
</dbReference>
<accession>A0AAU8B106</accession>
<evidence type="ECO:0000256" key="1">
    <source>
        <dbReference type="ARBA" id="ARBA00004328"/>
    </source>
</evidence>
<comment type="subcellular location">
    <subcellularLocation>
        <location evidence="1">Virion</location>
    </subcellularLocation>
</comment>
<keyword evidence="6" id="KW-1133">Transmembrane helix</keyword>
<name>A0AAU8B106_9VIRU</name>
<evidence type="ECO:0000313" key="8">
    <source>
        <dbReference type="EMBL" id="XCD05684.1"/>
    </source>
</evidence>
<dbReference type="Gene3D" id="2.60.169.10">
    <property type="entry name" value="Microviridae F protein"/>
    <property type="match status" value="2"/>
</dbReference>
<dbReference type="InterPro" id="IPR003514">
    <property type="entry name" value="Microviridae_protein_F"/>
</dbReference>
<organism evidence="8">
    <name type="scientific">Dulem virus 78</name>
    <dbReference type="NCBI Taxonomy" id="3145789"/>
    <lineage>
        <taxon>Viruses</taxon>
        <taxon>Monodnaviria</taxon>
        <taxon>Sangervirae</taxon>
        <taxon>Phixviricota</taxon>
        <taxon>Malgrandaviricetes</taxon>
        <taxon>Petitvirales</taxon>
        <taxon>Microviridae</taxon>
        <taxon>Microvirus</taxon>
    </lineage>
</organism>
<dbReference type="EMBL" id="PP511849">
    <property type="protein sequence ID" value="XCD08047.1"/>
    <property type="molecule type" value="Genomic_DNA"/>
</dbReference>
<dbReference type="SUPFAM" id="SSF88645">
    <property type="entry name" value="ssDNA viruses"/>
    <property type="match status" value="1"/>
</dbReference>
<dbReference type="Pfam" id="PF02305">
    <property type="entry name" value="Phage_F"/>
    <property type="match status" value="1"/>
</dbReference>
<feature type="transmembrane region" description="Helical" evidence="6">
    <location>
        <begin position="51"/>
        <end position="74"/>
    </location>
</feature>
<evidence type="ECO:0000256" key="6">
    <source>
        <dbReference type="SAM" id="Phobius"/>
    </source>
</evidence>
<evidence type="ECO:0000313" key="7">
    <source>
        <dbReference type="EMBL" id="XCD04228.1"/>
    </source>
</evidence>
<evidence type="ECO:0000256" key="3">
    <source>
        <dbReference type="ARBA" id="ARBA00022431"/>
    </source>
</evidence>
<evidence type="ECO:0000256" key="2">
    <source>
        <dbReference type="ARBA" id="ARBA00009963"/>
    </source>
</evidence>
<protein>
    <submittedName>
        <fullName evidence="8">Major capsid protein</fullName>
    </submittedName>
</protein>
<dbReference type="GO" id="GO:0039615">
    <property type="term" value="C:T=1 icosahedral viral capsid"/>
    <property type="evidence" value="ECO:0007669"/>
    <property type="project" value="UniProtKB-KW"/>
</dbReference>
<dbReference type="GO" id="GO:0005198">
    <property type="term" value="F:structural molecule activity"/>
    <property type="evidence" value="ECO:0007669"/>
    <property type="project" value="InterPro"/>
</dbReference>
<comment type="similarity">
    <text evidence="2">Belongs to the microviridae F protein family.</text>
</comment>
<keyword evidence="3" id="KW-1140">T=1 icosahedral capsid protein</keyword>
<evidence type="ECO:0000256" key="5">
    <source>
        <dbReference type="ARBA" id="ARBA00022844"/>
    </source>
</evidence>
<dbReference type="EMBL" id="PP511442">
    <property type="protein sequence ID" value="XCD04228.1"/>
    <property type="molecule type" value="Genomic_DNA"/>
</dbReference>
<keyword evidence="6" id="KW-0812">Transmembrane</keyword>
<keyword evidence="6" id="KW-0472">Membrane</keyword>